<organism evidence="11 12">
    <name type="scientific">Kalanchoe fedtschenkoi</name>
    <name type="common">Lavender scallops</name>
    <name type="synonym">South American air plant</name>
    <dbReference type="NCBI Taxonomy" id="63787"/>
    <lineage>
        <taxon>Eukaryota</taxon>
        <taxon>Viridiplantae</taxon>
        <taxon>Streptophyta</taxon>
        <taxon>Embryophyta</taxon>
        <taxon>Tracheophyta</taxon>
        <taxon>Spermatophyta</taxon>
        <taxon>Magnoliopsida</taxon>
        <taxon>eudicotyledons</taxon>
        <taxon>Gunneridae</taxon>
        <taxon>Pentapetalae</taxon>
        <taxon>Saxifragales</taxon>
        <taxon>Crassulaceae</taxon>
        <taxon>Kalanchoe</taxon>
    </lineage>
</organism>
<evidence type="ECO:0000256" key="5">
    <source>
        <dbReference type="ARBA" id="ARBA00022692"/>
    </source>
</evidence>
<keyword evidence="7 10" id="KW-1133">Transmembrane helix</keyword>
<name>A0A7N0UW35_KALFE</name>
<keyword evidence="6" id="KW-0256">Endoplasmic reticulum</keyword>
<evidence type="ECO:0000256" key="8">
    <source>
        <dbReference type="ARBA" id="ARBA00023136"/>
    </source>
</evidence>
<keyword evidence="5 10" id="KW-0812">Transmembrane</keyword>
<evidence type="ECO:0000256" key="10">
    <source>
        <dbReference type="SAM" id="Phobius"/>
    </source>
</evidence>
<dbReference type="Pfam" id="PF08320">
    <property type="entry name" value="PIG-X"/>
    <property type="match status" value="1"/>
</dbReference>
<dbReference type="PANTHER" id="PTHR28650">
    <property type="entry name" value="PHOSPHATIDYLINOSITOL-GLYCAN BIOSYNTHESIS CLASS X PROTEIN"/>
    <property type="match status" value="1"/>
</dbReference>
<dbReference type="Gramene" id="Kaladp0091s0134.1.v1.1">
    <property type="protein sequence ID" value="Kaladp0091s0134.1.v1.1"/>
    <property type="gene ID" value="Kaladp0091s0134.v1.1"/>
</dbReference>
<evidence type="ECO:0000313" key="12">
    <source>
        <dbReference type="Proteomes" id="UP000594263"/>
    </source>
</evidence>
<evidence type="ECO:0000256" key="3">
    <source>
        <dbReference type="ARBA" id="ARBA00010345"/>
    </source>
</evidence>
<evidence type="ECO:0000256" key="7">
    <source>
        <dbReference type="ARBA" id="ARBA00022989"/>
    </source>
</evidence>
<dbReference type="AlphaFoldDB" id="A0A7N0UW35"/>
<dbReference type="GO" id="GO:0005789">
    <property type="term" value="C:endoplasmic reticulum membrane"/>
    <property type="evidence" value="ECO:0007669"/>
    <property type="project" value="UniProtKB-SubCell"/>
</dbReference>
<comment type="pathway">
    <text evidence="2">Glycolipid biosynthesis; glycosylphosphatidylinositol-anchor biosynthesis.</text>
</comment>
<keyword evidence="9" id="KW-0325">Glycoprotein</keyword>
<evidence type="ECO:0000256" key="2">
    <source>
        <dbReference type="ARBA" id="ARBA00004687"/>
    </source>
</evidence>
<evidence type="ECO:0000256" key="4">
    <source>
        <dbReference type="ARBA" id="ARBA00022502"/>
    </source>
</evidence>
<dbReference type="EnsemblPlants" id="Kaladp0091s0134.1.v1.1">
    <property type="protein sequence ID" value="Kaladp0091s0134.1.v1.1"/>
    <property type="gene ID" value="Kaladp0091s0134.v1.1"/>
</dbReference>
<dbReference type="InterPro" id="IPR040039">
    <property type="entry name" value="PIGX"/>
</dbReference>
<evidence type="ECO:0000256" key="9">
    <source>
        <dbReference type="ARBA" id="ARBA00023180"/>
    </source>
</evidence>
<evidence type="ECO:0000256" key="6">
    <source>
        <dbReference type="ARBA" id="ARBA00022824"/>
    </source>
</evidence>
<dbReference type="PANTHER" id="PTHR28650:SF1">
    <property type="entry name" value="PHOSPHATIDYLINOSITOL-GLYCAN BIOSYNTHESIS CLASS X PROTEIN"/>
    <property type="match status" value="1"/>
</dbReference>
<dbReference type="UniPathway" id="UPA00196"/>
<evidence type="ECO:0000256" key="1">
    <source>
        <dbReference type="ARBA" id="ARBA00004389"/>
    </source>
</evidence>
<evidence type="ECO:0008006" key="13">
    <source>
        <dbReference type="Google" id="ProtNLM"/>
    </source>
</evidence>
<comment type="similarity">
    <text evidence="3">Belongs to the PIGX family.</text>
</comment>
<comment type="subcellular location">
    <subcellularLocation>
        <location evidence="1">Endoplasmic reticulum membrane</location>
        <topology evidence="1">Single-pass membrane protein</topology>
    </subcellularLocation>
</comment>
<reference evidence="11" key="1">
    <citation type="submission" date="2021-01" db="UniProtKB">
        <authorList>
            <consortium name="EnsemblPlants"/>
        </authorList>
    </citation>
    <scope>IDENTIFICATION</scope>
</reference>
<sequence length="319" mass="35168">MGGVALFAWVRGQKSRRYLRGSPPVRLNFGAWGNRSAKMNGQFCLGMLLIFCSIAVAAAAEAESGGLEECVGALYFRKYDSVDDLHFETFVEQELSGSSCGALAGDLELMPVLSVSERYLIGEGSHRRLSTTIRLRFPLAKTQIGSCEVIFVERLPHGVFADPFELQHLQRRGVFKEASVFGDTNLELPSFLSNRSLVEVHMDVDIASLSNGMDIKLELPLHGRYQPLDDRGYTDVEFGAPDLFLRCKMHNQGGEGRSCLSILDEDGSSPRHERITWSLPSGIKAHTGIVSLVTFSSAILSTLSIVFASMRYPDLKKLS</sequence>
<proteinExistence type="inferred from homology"/>
<keyword evidence="4" id="KW-0337">GPI-anchor biosynthesis</keyword>
<keyword evidence="8 10" id="KW-0472">Membrane</keyword>
<feature type="transmembrane region" description="Helical" evidence="10">
    <location>
        <begin position="288"/>
        <end position="310"/>
    </location>
</feature>
<evidence type="ECO:0000313" key="11">
    <source>
        <dbReference type="EnsemblPlants" id="Kaladp0091s0134.1.v1.1"/>
    </source>
</evidence>
<dbReference type="OMA" id="ARERCFW"/>
<dbReference type="GO" id="GO:0006506">
    <property type="term" value="P:GPI anchor biosynthetic process"/>
    <property type="evidence" value="ECO:0007669"/>
    <property type="project" value="UniProtKB-UniPathway"/>
</dbReference>
<dbReference type="InterPro" id="IPR013233">
    <property type="entry name" value="PIG-X/PBN1"/>
</dbReference>
<keyword evidence="12" id="KW-1185">Reference proteome</keyword>
<dbReference type="SMART" id="SM00780">
    <property type="entry name" value="PIG-X"/>
    <property type="match status" value="1"/>
</dbReference>
<accession>A0A7N0UW35</accession>
<protein>
    <recommendedName>
        <fullName evidence="13">Phosphatidylinositol-glycan biosynthesis class X protein</fullName>
    </recommendedName>
</protein>
<dbReference type="Proteomes" id="UP000594263">
    <property type="component" value="Unplaced"/>
</dbReference>